<feature type="transmembrane region" description="Helical" evidence="1">
    <location>
        <begin position="126"/>
        <end position="143"/>
    </location>
</feature>
<keyword evidence="1" id="KW-0812">Transmembrane</keyword>
<feature type="transmembrane region" description="Helical" evidence="1">
    <location>
        <begin position="245"/>
        <end position="267"/>
    </location>
</feature>
<feature type="transmembrane region" description="Helical" evidence="1">
    <location>
        <begin position="273"/>
        <end position="290"/>
    </location>
</feature>
<dbReference type="Proteomes" id="UP000218366">
    <property type="component" value="Unassembled WGS sequence"/>
</dbReference>
<protein>
    <submittedName>
        <fullName evidence="3">EamA family transporter</fullName>
    </submittedName>
</protein>
<dbReference type="Pfam" id="PF00892">
    <property type="entry name" value="EamA"/>
    <property type="match status" value="1"/>
</dbReference>
<feature type="domain" description="EamA" evidence="2">
    <location>
        <begin position="11"/>
        <end position="142"/>
    </location>
</feature>
<feature type="transmembrane region" description="Helical" evidence="1">
    <location>
        <begin position="75"/>
        <end position="92"/>
    </location>
</feature>
<name>A0A2A4B2M0_9SPHN</name>
<dbReference type="InterPro" id="IPR000620">
    <property type="entry name" value="EamA_dom"/>
</dbReference>
<dbReference type="SUPFAM" id="SSF103481">
    <property type="entry name" value="Multidrug resistance efflux transporter EmrE"/>
    <property type="match status" value="2"/>
</dbReference>
<evidence type="ECO:0000313" key="3">
    <source>
        <dbReference type="EMBL" id="PCD02029.1"/>
    </source>
</evidence>
<organism evidence="3 4">
    <name type="scientific">Sphingomonas spermidinifaciens</name>
    <dbReference type="NCBI Taxonomy" id="1141889"/>
    <lineage>
        <taxon>Bacteria</taxon>
        <taxon>Pseudomonadati</taxon>
        <taxon>Pseudomonadota</taxon>
        <taxon>Alphaproteobacteria</taxon>
        <taxon>Sphingomonadales</taxon>
        <taxon>Sphingomonadaceae</taxon>
        <taxon>Sphingomonas</taxon>
    </lineage>
</organism>
<keyword evidence="4" id="KW-1185">Reference proteome</keyword>
<accession>A0A2A4B2M0</accession>
<evidence type="ECO:0000259" key="2">
    <source>
        <dbReference type="Pfam" id="PF00892"/>
    </source>
</evidence>
<dbReference type="InterPro" id="IPR037185">
    <property type="entry name" value="EmrE-like"/>
</dbReference>
<reference evidence="3 4" key="1">
    <citation type="submission" date="2017-09" db="EMBL/GenBank/DDBJ databases">
        <title>Sphingomonas spermidinifaciens 9NM-10, whole genome shotgun sequence.</title>
        <authorList>
            <person name="Feng G."/>
            <person name="Zhu H."/>
        </authorList>
    </citation>
    <scope>NUCLEOTIDE SEQUENCE [LARGE SCALE GENOMIC DNA]</scope>
    <source>
        <strain evidence="3 4">9NM-10</strain>
    </source>
</reference>
<dbReference type="OrthoDB" id="148351at2"/>
<keyword evidence="1" id="KW-1133">Transmembrane helix</keyword>
<comment type="caution">
    <text evidence="3">The sequence shown here is derived from an EMBL/GenBank/DDBJ whole genome shotgun (WGS) entry which is preliminary data.</text>
</comment>
<dbReference type="PANTHER" id="PTHR22911">
    <property type="entry name" value="ACYL-MALONYL CONDENSING ENZYME-RELATED"/>
    <property type="match status" value="1"/>
</dbReference>
<dbReference type="GO" id="GO:0016020">
    <property type="term" value="C:membrane"/>
    <property type="evidence" value="ECO:0007669"/>
    <property type="project" value="InterPro"/>
</dbReference>
<dbReference type="EMBL" id="NWMW01000002">
    <property type="protein sequence ID" value="PCD02029.1"/>
    <property type="molecule type" value="Genomic_DNA"/>
</dbReference>
<feature type="transmembrane region" description="Helical" evidence="1">
    <location>
        <begin position="215"/>
        <end position="238"/>
    </location>
</feature>
<gene>
    <name evidence="3" type="ORF">COC42_11120</name>
</gene>
<keyword evidence="1" id="KW-0472">Membrane</keyword>
<sequence>MVRDGGGAAQGLLFGVAGFALLSCGDAVIKTTVDEWPASAIAALRYLFGAIGLGIAVFATEGVGALRVPRPGLQVARALAVSVASFGFFMALRSMPLANATAVQFTSPALTAMLSALFLGERAPRAAWGATALAFMGVLIVLRPDVARMGWAVGWPLLAALGLASMMILNRRAAGTGSALAMQYSVALFATPILVAAAVAGHVSGWPPMQAGMPGWSVIVRCALVGVSASAAHLLVYLATVRSSAAVVAPTMYVQLLTALALGAAVFGDRPDPVALLGAGLVVTSGLWLWHSQRPRTVPETE</sequence>
<feature type="transmembrane region" description="Helical" evidence="1">
    <location>
        <begin position="98"/>
        <end position="119"/>
    </location>
</feature>
<feature type="transmembrane region" description="Helical" evidence="1">
    <location>
        <begin position="43"/>
        <end position="63"/>
    </location>
</feature>
<dbReference type="PANTHER" id="PTHR22911:SF103">
    <property type="entry name" value="BLR2811 PROTEIN"/>
    <property type="match status" value="1"/>
</dbReference>
<dbReference type="PROSITE" id="PS51257">
    <property type="entry name" value="PROKAR_LIPOPROTEIN"/>
    <property type="match status" value="1"/>
</dbReference>
<evidence type="ECO:0000313" key="4">
    <source>
        <dbReference type="Proteomes" id="UP000218366"/>
    </source>
</evidence>
<feature type="transmembrane region" description="Helical" evidence="1">
    <location>
        <begin position="149"/>
        <end position="169"/>
    </location>
</feature>
<feature type="transmembrane region" description="Helical" evidence="1">
    <location>
        <begin position="181"/>
        <end position="203"/>
    </location>
</feature>
<dbReference type="AlphaFoldDB" id="A0A2A4B2M0"/>
<evidence type="ECO:0000256" key="1">
    <source>
        <dbReference type="SAM" id="Phobius"/>
    </source>
</evidence>
<proteinExistence type="predicted"/>